<feature type="compositionally biased region" description="Basic and acidic residues" evidence="2">
    <location>
        <begin position="955"/>
        <end position="972"/>
    </location>
</feature>
<keyword evidence="1" id="KW-0175">Coiled coil</keyword>
<protein>
    <submittedName>
        <fullName evidence="4">ATPase</fullName>
    </submittedName>
</protein>
<organism evidence="4 5">
    <name type="scientific">Aquimarina litoralis</name>
    <dbReference type="NCBI Taxonomy" id="584605"/>
    <lineage>
        <taxon>Bacteria</taxon>
        <taxon>Pseudomonadati</taxon>
        <taxon>Bacteroidota</taxon>
        <taxon>Flavobacteriia</taxon>
        <taxon>Flavobacteriales</taxon>
        <taxon>Flavobacteriaceae</taxon>
        <taxon>Aquimarina</taxon>
    </lineage>
</organism>
<feature type="region of interest" description="Disordered" evidence="2">
    <location>
        <begin position="928"/>
        <end position="984"/>
    </location>
</feature>
<dbReference type="RefSeq" id="WP_343910535.1">
    <property type="nucleotide sequence ID" value="NZ_BAAAGE010000001.1"/>
</dbReference>
<feature type="compositionally biased region" description="Basic and acidic residues" evidence="2">
    <location>
        <begin position="928"/>
        <end position="938"/>
    </location>
</feature>
<keyword evidence="5" id="KW-1185">Reference proteome</keyword>
<reference evidence="4 5" key="1">
    <citation type="journal article" date="2019" name="Int. J. Syst. Evol. Microbiol.">
        <title>The Global Catalogue of Microorganisms (GCM) 10K type strain sequencing project: providing services to taxonomists for standard genome sequencing and annotation.</title>
        <authorList>
            <consortium name="The Broad Institute Genomics Platform"/>
            <consortium name="The Broad Institute Genome Sequencing Center for Infectious Disease"/>
            <person name="Wu L."/>
            <person name="Ma J."/>
        </authorList>
    </citation>
    <scope>NUCLEOTIDE SEQUENCE [LARGE SCALE GENOMIC DNA]</scope>
    <source>
        <strain evidence="4 5">JCM 15974</strain>
    </source>
</reference>
<keyword evidence="3" id="KW-1133">Transmembrane helix</keyword>
<evidence type="ECO:0000313" key="4">
    <source>
        <dbReference type="EMBL" id="GAA0714158.1"/>
    </source>
</evidence>
<evidence type="ECO:0000313" key="5">
    <source>
        <dbReference type="Proteomes" id="UP001501758"/>
    </source>
</evidence>
<feature type="coiled-coil region" evidence="1">
    <location>
        <begin position="487"/>
        <end position="517"/>
    </location>
</feature>
<proteinExistence type="predicted"/>
<sequence length="1123" mass="130298">MSSFELIKNKLESFIRKYYTNELIKGLILFAAIGLLYFLITLLIEYVFWLSKLWRTILFWMFIIVEVSLFSKFIVIPLFKLFKLTRGIDYERASKIIGDHFPKVNDKLLNLLQLSENNSSSSLLLASIEQKSQELSPVPFRTAIDFKKNAKYLKYMAIPVCVFLLVSIFNKNSWYSESYNRVVNYGTAYEPPAPFQFFVINENLNAFENEDFVLKVRTSGDVIPESVSINYEGETYFLKNNKEAEYEYTFIQPKKSVSFRLSASDVLSKDYELNVVPVPTLLDFKMNLDYPDYTQKKDESLNSSGNAIVPEGTKVSWSVNTRNTEYVNMISKDSVITFRKDKSTFRYGNRLYGNWDYQITSSNKDIKNYDNLSFSINVIKDQYPEINLSSEKDSIDNSTLYFFGRVSDDYGLRGLNLVYYNSDKDDVKIRKTISISSATFDEFIYVFPGDLDLDNGVNYDFYFELYDNDGVNGSKSTKSQVFSFRKLTNLEEDKKRLNEQNEAISGLNKSLKKFKEQESDLSELSKIQKEKKQLDFNDKKKLEDYLKRQKEQEKMMQNFSKKLKDNLDQLDEKKEEEPFKDALKEMMERNEEKLKKNEKLLEEINKLSEKIQKEELTEKLEELAKENKNLKKNLEQLLELTKRYYVIQKHEKLVEELNQLAKEQEELSEKEEGNTKEEQDKLNEKFEKFQEEMKELRKDNEKLKKPMNLDQEQKEEESIKEEQENASDNLDKKKKSDAKKNQKSAAQKMKQMSSGMQMQMQMSGGEQQQEDMEMLRQILDNLVDFSIEQEGLMKGFKGINNNNPTYSSKLKKQSVLRENFIHIDDSLYALALRQPKISDEVTSKLTDIEFNIDKSLERLSENQVIQGTANQQYAVTGSNDLAYFLSKALDQMQNSMSASGKGNSGDSRGFQLPDIIKKQGELNDQMKEGTEKGKKQGEQHGQQEGQSNQGGSGENGEKGKGESGKEKGENKGGKNGNGESDSEQEIDNGELYEIYKQQQQLRNALQDKLKKEGIGGSKGSALLKKIEQVENELLEKGFNNNTLSKMLNLKHELLKLEDATLEQGEEDRRESKTNQTLFKNDANSQLHKAQQYFNTTEILNRQVLPLRQNHKRKVQEYFKKEND</sequence>
<keyword evidence="3" id="KW-0812">Transmembrane</keyword>
<name>A0ABN1IJ63_9FLAO</name>
<dbReference type="Proteomes" id="UP001501758">
    <property type="component" value="Unassembled WGS sequence"/>
</dbReference>
<accession>A0ABN1IJ63</accession>
<keyword evidence="3" id="KW-0472">Membrane</keyword>
<evidence type="ECO:0000256" key="1">
    <source>
        <dbReference type="SAM" id="Coils"/>
    </source>
</evidence>
<evidence type="ECO:0000256" key="2">
    <source>
        <dbReference type="SAM" id="MobiDB-lite"/>
    </source>
</evidence>
<feature type="transmembrane region" description="Helical" evidence="3">
    <location>
        <begin position="26"/>
        <end position="51"/>
    </location>
</feature>
<feature type="transmembrane region" description="Helical" evidence="3">
    <location>
        <begin position="57"/>
        <end position="79"/>
    </location>
</feature>
<gene>
    <name evidence="4" type="ORF">GCM10009430_06900</name>
</gene>
<feature type="compositionally biased region" description="Low complexity" evidence="2">
    <location>
        <begin position="743"/>
        <end position="752"/>
    </location>
</feature>
<evidence type="ECO:0000256" key="3">
    <source>
        <dbReference type="SAM" id="Phobius"/>
    </source>
</evidence>
<comment type="caution">
    <text evidence="4">The sequence shown here is derived from an EMBL/GenBank/DDBJ whole genome shotgun (WGS) entry which is preliminary data.</text>
</comment>
<dbReference type="EMBL" id="BAAAGE010000001">
    <property type="protein sequence ID" value="GAA0714158.1"/>
    <property type="molecule type" value="Genomic_DNA"/>
</dbReference>
<feature type="region of interest" description="Disordered" evidence="2">
    <location>
        <begin position="696"/>
        <end position="752"/>
    </location>
</feature>